<comment type="caution">
    <text evidence="1">The sequence shown here is derived from an EMBL/GenBank/DDBJ whole genome shotgun (WGS) entry which is preliminary data.</text>
</comment>
<organism evidence="1 2">
    <name type="scientific">Emticicia soli</name>
    <dbReference type="NCBI Taxonomy" id="2027878"/>
    <lineage>
        <taxon>Bacteria</taxon>
        <taxon>Pseudomonadati</taxon>
        <taxon>Bacteroidota</taxon>
        <taxon>Cytophagia</taxon>
        <taxon>Cytophagales</taxon>
        <taxon>Leadbetterellaceae</taxon>
        <taxon>Emticicia</taxon>
    </lineage>
</organism>
<protein>
    <recommendedName>
        <fullName evidence="3">JAB domain-containing protein</fullName>
    </recommendedName>
</protein>
<dbReference type="EMBL" id="JBHULC010000009">
    <property type="protein sequence ID" value="MFD2521365.1"/>
    <property type="molecule type" value="Genomic_DNA"/>
</dbReference>
<name>A0ABW5J8Z1_9BACT</name>
<dbReference type="RefSeq" id="WP_340237003.1">
    <property type="nucleotide sequence ID" value="NZ_JBBEWC010000007.1"/>
</dbReference>
<sequence>MQSFDNLLDKKVLRFRPNSFGREYSLQRPLTIVFPVAIMNQLKAIYNPSLERGGLFELSATESKLTCVAFHQVLGSNNATSYNPNKTLWSEKIRQIVDRGNLPLAVHTHPTKIGMHAYDSKQVRFYLKSSRPDRLIADKIITDNLVMPEAIFVKDERFGTGYGLALYEGGIFPYAISAVSDTQLVILLGTGILMAINKLSRKALYLLMGWFLFEFLRRPKYDYDGGGNLKIKISF</sequence>
<gene>
    <name evidence="1" type="ORF">ACFSR2_10745</name>
</gene>
<keyword evidence="2" id="KW-1185">Reference proteome</keyword>
<dbReference type="Proteomes" id="UP001597510">
    <property type="component" value="Unassembled WGS sequence"/>
</dbReference>
<accession>A0ABW5J8Z1</accession>
<reference evidence="2" key="1">
    <citation type="journal article" date="2019" name="Int. J. Syst. Evol. Microbiol.">
        <title>The Global Catalogue of Microorganisms (GCM) 10K type strain sequencing project: providing services to taxonomists for standard genome sequencing and annotation.</title>
        <authorList>
            <consortium name="The Broad Institute Genomics Platform"/>
            <consortium name="The Broad Institute Genome Sequencing Center for Infectious Disease"/>
            <person name="Wu L."/>
            <person name="Ma J."/>
        </authorList>
    </citation>
    <scope>NUCLEOTIDE SEQUENCE [LARGE SCALE GENOMIC DNA]</scope>
    <source>
        <strain evidence="2">KCTC 52344</strain>
    </source>
</reference>
<proteinExistence type="predicted"/>
<evidence type="ECO:0000313" key="2">
    <source>
        <dbReference type="Proteomes" id="UP001597510"/>
    </source>
</evidence>
<evidence type="ECO:0008006" key="3">
    <source>
        <dbReference type="Google" id="ProtNLM"/>
    </source>
</evidence>
<evidence type="ECO:0000313" key="1">
    <source>
        <dbReference type="EMBL" id="MFD2521365.1"/>
    </source>
</evidence>